<proteinExistence type="predicted"/>
<protein>
    <submittedName>
        <fullName evidence="1">Uncharacterized protein</fullName>
    </submittedName>
</protein>
<reference evidence="1 2" key="1">
    <citation type="journal article" date="2012" name="PLoS Pathog.">
        <title>Diverse lifestyles and strategies of plant pathogenesis encoded in the genomes of eighteen Dothideomycetes fungi.</title>
        <authorList>
            <person name="Ohm R.A."/>
            <person name="Feau N."/>
            <person name="Henrissat B."/>
            <person name="Schoch C.L."/>
            <person name="Horwitz B.A."/>
            <person name="Barry K.W."/>
            <person name="Condon B.J."/>
            <person name="Copeland A.C."/>
            <person name="Dhillon B."/>
            <person name="Glaser F."/>
            <person name="Hesse C.N."/>
            <person name="Kosti I."/>
            <person name="LaButti K."/>
            <person name="Lindquist E.A."/>
            <person name="Lucas S."/>
            <person name="Salamov A.A."/>
            <person name="Bradshaw R.E."/>
            <person name="Ciuffetti L."/>
            <person name="Hamelin R.C."/>
            <person name="Kema G.H.J."/>
            <person name="Lawrence C."/>
            <person name="Scott J.A."/>
            <person name="Spatafora J.W."/>
            <person name="Turgeon B.G."/>
            <person name="de Wit P.J.G.M."/>
            <person name="Zhong S."/>
            <person name="Goodwin S.B."/>
            <person name="Grigoriev I.V."/>
        </authorList>
    </citation>
    <scope>NUCLEOTIDE SEQUENCE [LARGE SCALE GENOMIC DNA]</scope>
    <source>
        <strain evidence="1 2">UAMH 10762</strain>
    </source>
</reference>
<dbReference type="KEGG" id="bcom:BAUCODRAFT_131376"/>
<dbReference type="HOGENOM" id="CLU_667277_0_0_1"/>
<dbReference type="Proteomes" id="UP000011761">
    <property type="component" value="Unassembled WGS sequence"/>
</dbReference>
<gene>
    <name evidence="1" type="ORF">BAUCODRAFT_131376</name>
</gene>
<organism evidence="1 2">
    <name type="scientific">Baudoinia panamericana (strain UAMH 10762)</name>
    <name type="common">Angels' share fungus</name>
    <name type="synonym">Baudoinia compniacensis (strain UAMH 10762)</name>
    <dbReference type="NCBI Taxonomy" id="717646"/>
    <lineage>
        <taxon>Eukaryota</taxon>
        <taxon>Fungi</taxon>
        <taxon>Dikarya</taxon>
        <taxon>Ascomycota</taxon>
        <taxon>Pezizomycotina</taxon>
        <taxon>Dothideomycetes</taxon>
        <taxon>Dothideomycetidae</taxon>
        <taxon>Mycosphaerellales</taxon>
        <taxon>Teratosphaeriaceae</taxon>
        <taxon>Baudoinia</taxon>
    </lineage>
</organism>
<keyword evidence="2" id="KW-1185">Reference proteome</keyword>
<dbReference type="RefSeq" id="XP_007677027.1">
    <property type="nucleotide sequence ID" value="XM_007678837.1"/>
</dbReference>
<evidence type="ECO:0000313" key="1">
    <source>
        <dbReference type="EMBL" id="EMC95531.1"/>
    </source>
</evidence>
<sequence>MLDALGLCPLFNIGLLTPAPRPPQGLTSTLSIDTAQHQAKPQYLFRSPTMTKIEYAMAYNKCTTNELYKFIADRSGQPPPTSPGRKRAEYIRILGQLDEDMEPFRFLHLAPEMRNLVYKDLLSPGPAPRFYGELRGRRRHSFPELLCACYQINQEADSMLYAGHKVAVRITGRTYSRNWPRANTQDLRTGKVESVIWIDEGRFNHQGIPINGTPSLKDQNITWPAQVLKARHLAINIEHEADHMLAHLCQAYPIVNKTLYGLVSALVVHKDPLLITELAGFPNTFGFYSHLTRITLLGPYMQLIWGEGVPPSSAEPLHQDAQSTAHVMDVVGYDCLQVAKMFLAKRTVLQEMEFELRSDYDIVIRTVAFVEIVAIEKVLSRTVCIGKALRGLRKTGKEDKLIELWDEYTVQP</sequence>
<name>M2MFY7_BAUPA</name>
<dbReference type="OrthoDB" id="3640584at2759"/>
<dbReference type="GeneID" id="19108242"/>
<accession>M2MFY7</accession>
<evidence type="ECO:0000313" key="2">
    <source>
        <dbReference type="Proteomes" id="UP000011761"/>
    </source>
</evidence>
<dbReference type="EMBL" id="KB445556">
    <property type="protein sequence ID" value="EMC95531.1"/>
    <property type="molecule type" value="Genomic_DNA"/>
</dbReference>
<dbReference type="AlphaFoldDB" id="M2MFY7"/>